<dbReference type="CDD" id="cd00165">
    <property type="entry name" value="S4"/>
    <property type="match status" value="1"/>
</dbReference>
<accession>A0A1R0GRY6</accession>
<proteinExistence type="predicted"/>
<feature type="compositionally biased region" description="Basic and acidic residues" evidence="3">
    <location>
        <begin position="1"/>
        <end position="20"/>
    </location>
</feature>
<sequence>MEKASEKNSAHKTIDYDTDNKYSNIHNVPKYVSAQKAEDSSKSIDKSLEIVNKHSLESDDNFSEFHHTCAKKTKTESKHKYIYGLEEILEVINGGLSSEKKNDKYYQTTLESDGTTEMKYPLYYFENGFRKVKPYWYEYKAHAKGRWMGQSIHHVFSNEFNHKEINYYKNSILKGLIKVNGKEIDPEYRIKNGDLITHYMHRHEPPVLDSKVKILGLLSLGDDLNILGIEKPAGLPVHPSGRYNLNSLQEILQFDYNIDKIYPTNRLDRLVSGVMVVATNRKTAQFLTGEMASDKVSKTYICRVLGNFPYDRIVCKAPIRTVAHKLGLNCVDFDSGKESETEFTRLFSNDNSSVVLCKPKTGRTHQIRVHLQYLGYPIVNDPLYCNPSIWGPDLGANGSVPTQDFSEIFNSIYNPSGDIVHAPLKDLKTFDENGHELTSSAQPVEPNNMSENLISKKSDSDSKISEYSKYQPAINNLLQQIRTGSLTEFSRHFDREYQLNLNSHKNSSNQTSAIDKNVDNNQFSQNDKDNNDSEDPCPICGAVEYNYPKTQSELMIWLHALKYSGSNWEFETEMPSWSKQDYIPNIPQYLLKYASILKNAS</sequence>
<dbReference type="CDD" id="cd02557">
    <property type="entry name" value="PseudoU_synth_ScRIB2"/>
    <property type="match status" value="1"/>
</dbReference>
<dbReference type="GO" id="GO:0000455">
    <property type="term" value="P:enzyme-directed rRNA pseudouridine synthesis"/>
    <property type="evidence" value="ECO:0007669"/>
    <property type="project" value="TreeGrafter"/>
</dbReference>
<evidence type="ECO:0000259" key="4">
    <source>
        <dbReference type="Pfam" id="PF00849"/>
    </source>
</evidence>
<comment type="caution">
    <text evidence="5">The sequence shown here is derived from an EMBL/GenBank/DDBJ whole genome shotgun (WGS) entry which is preliminary data.</text>
</comment>
<dbReference type="InterPro" id="IPR006145">
    <property type="entry name" value="PsdUridine_synth_RsuA/RluA"/>
</dbReference>
<dbReference type="PANTHER" id="PTHR21600">
    <property type="entry name" value="MITOCHONDRIAL RNA PSEUDOURIDINE SYNTHASE"/>
    <property type="match status" value="1"/>
</dbReference>
<dbReference type="PROSITE" id="PS50889">
    <property type="entry name" value="S4"/>
    <property type="match status" value="1"/>
</dbReference>
<keyword evidence="6" id="KW-1185">Reference proteome</keyword>
<organism evidence="5 6">
    <name type="scientific">Smittium mucronatum</name>
    <dbReference type="NCBI Taxonomy" id="133383"/>
    <lineage>
        <taxon>Eukaryota</taxon>
        <taxon>Fungi</taxon>
        <taxon>Fungi incertae sedis</taxon>
        <taxon>Zoopagomycota</taxon>
        <taxon>Kickxellomycotina</taxon>
        <taxon>Harpellomycetes</taxon>
        <taxon>Harpellales</taxon>
        <taxon>Legeriomycetaceae</taxon>
        <taxon>Smittium</taxon>
    </lineage>
</organism>
<dbReference type="PANTHER" id="PTHR21600:SF40">
    <property type="entry name" value="PSEUDOURIDYLATE SYNTHASE RPUSD2"/>
    <property type="match status" value="1"/>
</dbReference>
<dbReference type="EMBL" id="LSSL01004198">
    <property type="protein sequence ID" value="OLY79663.1"/>
    <property type="molecule type" value="Genomic_DNA"/>
</dbReference>
<feature type="region of interest" description="Disordered" evidence="3">
    <location>
        <begin position="1"/>
        <end position="24"/>
    </location>
</feature>
<keyword evidence="2" id="KW-0694">RNA-binding</keyword>
<dbReference type="InterPro" id="IPR006225">
    <property type="entry name" value="PsdUridine_synth_RluC/D"/>
</dbReference>
<dbReference type="GO" id="GO:0003723">
    <property type="term" value="F:RNA binding"/>
    <property type="evidence" value="ECO:0007669"/>
    <property type="project" value="UniProtKB-KW"/>
</dbReference>
<dbReference type="Pfam" id="PF00849">
    <property type="entry name" value="PseudoU_synth_2"/>
    <property type="match status" value="1"/>
</dbReference>
<dbReference type="OrthoDB" id="424794at2759"/>
<feature type="region of interest" description="Disordered" evidence="3">
    <location>
        <begin position="503"/>
        <end position="535"/>
    </location>
</feature>
<dbReference type="InterPro" id="IPR020103">
    <property type="entry name" value="PsdUridine_synth_cat_dom_sf"/>
</dbReference>
<feature type="active site" evidence="1">
    <location>
        <position position="268"/>
    </location>
</feature>
<dbReference type="GO" id="GO:0009982">
    <property type="term" value="F:pseudouridine synthase activity"/>
    <property type="evidence" value="ECO:0007669"/>
    <property type="project" value="InterPro"/>
</dbReference>
<dbReference type="InterPro" id="IPR050188">
    <property type="entry name" value="RluA_PseudoU_synthase"/>
</dbReference>
<dbReference type="NCBIfam" id="TIGR00005">
    <property type="entry name" value="rluA_subfam"/>
    <property type="match status" value="1"/>
</dbReference>
<gene>
    <name evidence="5" type="ORF">AYI68_g6257</name>
</gene>
<evidence type="ECO:0000256" key="2">
    <source>
        <dbReference type="PROSITE-ProRule" id="PRU00182"/>
    </source>
</evidence>
<feature type="domain" description="Pseudouridine synthase RsuA/RluA-like" evidence="4">
    <location>
        <begin position="227"/>
        <end position="372"/>
    </location>
</feature>
<dbReference type="Proteomes" id="UP000187455">
    <property type="component" value="Unassembled WGS sequence"/>
</dbReference>
<dbReference type="SUPFAM" id="SSF55120">
    <property type="entry name" value="Pseudouridine synthase"/>
    <property type="match status" value="1"/>
</dbReference>
<evidence type="ECO:0000313" key="6">
    <source>
        <dbReference type="Proteomes" id="UP000187455"/>
    </source>
</evidence>
<feature type="compositionally biased region" description="Polar residues" evidence="3">
    <location>
        <begin position="503"/>
        <end position="525"/>
    </location>
</feature>
<evidence type="ECO:0000256" key="3">
    <source>
        <dbReference type="SAM" id="MobiDB-lite"/>
    </source>
</evidence>
<evidence type="ECO:0000313" key="5">
    <source>
        <dbReference type="EMBL" id="OLY79663.1"/>
    </source>
</evidence>
<feature type="compositionally biased region" description="Polar residues" evidence="3">
    <location>
        <begin position="436"/>
        <end position="453"/>
    </location>
</feature>
<evidence type="ECO:0000256" key="1">
    <source>
        <dbReference type="PIRSR" id="PIRSR606225-1"/>
    </source>
</evidence>
<dbReference type="AlphaFoldDB" id="A0A1R0GRY6"/>
<dbReference type="Gene3D" id="3.30.2350.10">
    <property type="entry name" value="Pseudouridine synthase"/>
    <property type="match status" value="1"/>
</dbReference>
<name>A0A1R0GRY6_9FUNG</name>
<reference evidence="5 6" key="1">
    <citation type="journal article" date="2016" name="Mol. Biol. Evol.">
        <title>Genome-Wide Survey of Gut Fungi (Harpellales) Reveals the First Horizontally Transferred Ubiquitin Gene from a Mosquito Host.</title>
        <authorList>
            <person name="Wang Y."/>
            <person name="White M.M."/>
            <person name="Kvist S."/>
            <person name="Moncalvo J.M."/>
        </authorList>
    </citation>
    <scope>NUCLEOTIDE SEQUENCE [LARGE SCALE GENOMIC DNA]</scope>
    <source>
        <strain evidence="5 6">ALG-7-W6</strain>
    </source>
</reference>
<dbReference type="STRING" id="133383.A0A1R0GRY6"/>
<feature type="region of interest" description="Disordered" evidence="3">
    <location>
        <begin position="435"/>
        <end position="461"/>
    </location>
</feature>
<protein>
    <submittedName>
        <fullName evidence="5">RNA pseudouridylate synthase domain-containing protein 2</fullName>
    </submittedName>
</protein>